<protein>
    <submittedName>
        <fullName evidence="5">AraC family transcriptional regulator</fullName>
    </submittedName>
</protein>
<dbReference type="EMBL" id="JAAAMV010000003">
    <property type="protein sequence ID" value="NBD23763.1"/>
    <property type="molecule type" value="Genomic_DNA"/>
</dbReference>
<keyword evidence="6" id="KW-1185">Reference proteome</keyword>
<sequence>MKLTYKTIIQNYFQRFHAEVSMAAYSRTNPGRHSHLTPEFYRFWFIQEGGGRLQVGGRWLDMEPGQLLLIPPGTLQAFSAEPMMTVGLYWCHFRAAIGDIEMFDLLNLPICVIPEEREIERVVVLFRQLIEAYRSPLLTRELRIRAAMFELLACYLECVGIGESSLREAEPIEKIDRVLAYIEDHLSETIAVEELARLAFLHPNYFIGYFKNFVGYAPAQYVNFRRLERAKVLLEQKTISISEVARQVGMQNHYLSRLFRQYTGLTPSRYRQIYYQAAPGTDTGAAEERD</sequence>
<dbReference type="Pfam" id="PF12833">
    <property type="entry name" value="HTH_18"/>
    <property type="match status" value="1"/>
</dbReference>
<dbReference type="PANTHER" id="PTHR43280">
    <property type="entry name" value="ARAC-FAMILY TRANSCRIPTIONAL REGULATOR"/>
    <property type="match status" value="1"/>
</dbReference>
<dbReference type="Gene3D" id="1.10.10.60">
    <property type="entry name" value="Homeodomain-like"/>
    <property type="match status" value="2"/>
</dbReference>
<proteinExistence type="predicted"/>
<dbReference type="SUPFAM" id="SSF46689">
    <property type="entry name" value="Homeodomain-like"/>
    <property type="match status" value="2"/>
</dbReference>
<evidence type="ECO:0000256" key="2">
    <source>
        <dbReference type="ARBA" id="ARBA00023125"/>
    </source>
</evidence>
<keyword evidence="2" id="KW-0238">DNA-binding</keyword>
<evidence type="ECO:0000313" key="5">
    <source>
        <dbReference type="EMBL" id="NBD23763.1"/>
    </source>
</evidence>
<comment type="caution">
    <text evidence="5">The sequence shown here is derived from an EMBL/GenBank/DDBJ whole genome shotgun (WGS) entry which is preliminary data.</text>
</comment>
<gene>
    <name evidence="5" type="ORF">GT019_07760</name>
</gene>
<dbReference type="SUPFAM" id="SSF51215">
    <property type="entry name" value="Regulatory protein AraC"/>
    <property type="match status" value="1"/>
</dbReference>
<feature type="domain" description="HTH araC/xylS-type" evidence="4">
    <location>
        <begin position="176"/>
        <end position="273"/>
    </location>
</feature>
<dbReference type="InterPro" id="IPR009057">
    <property type="entry name" value="Homeodomain-like_sf"/>
</dbReference>
<keyword evidence="1" id="KW-0805">Transcription regulation</keyword>
<keyword evidence="3" id="KW-0804">Transcription</keyword>
<dbReference type="PROSITE" id="PS01124">
    <property type="entry name" value="HTH_ARAC_FAMILY_2"/>
    <property type="match status" value="1"/>
</dbReference>
<dbReference type="PROSITE" id="PS00041">
    <property type="entry name" value="HTH_ARAC_FAMILY_1"/>
    <property type="match status" value="1"/>
</dbReference>
<accession>A0ABW9XMJ6</accession>
<name>A0ABW9XMJ6_9BACL</name>
<evidence type="ECO:0000256" key="3">
    <source>
        <dbReference type="ARBA" id="ARBA00023163"/>
    </source>
</evidence>
<dbReference type="InterPro" id="IPR014710">
    <property type="entry name" value="RmlC-like_jellyroll"/>
</dbReference>
<dbReference type="RefSeq" id="WP_161742547.1">
    <property type="nucleotide sequence ID" value="NZ_JAAAMV010000003.1"/>
</dbReference>
<dbReference type="Proteomes" id="UP000665561">
    <property type="component" value="Unassembled WGS sequence"/>
</dbReference>
<reference evidence="5 6" key="1">
    <citation type="submission" date="2020-01" db="EMBL/GenBank/DDBJ databases">
        <title>Paenibacillus soybeanensis sp. nov. isolated from the nodules of soybean (Glycine max(L.) Merr).</title>
        <authorList>
            <person name="Wang H."/>
        </authorList>
    </citation>
    <scope>NUCLEOTIDE SEQUENCE [LARGE SCALE GENOMIC DNA]</scope>
    <source>
        <strain evidence="5 6">T1</strain>
    </source>
</reference>
<dbReference type="PANTHER" id="PTHR43280:SF2">
    <property type="entry name" value="HTH-TYPE TRANSCRIPTIONAL REGULATOR EXSA"/>
    <property type="match status" value="1"/>
</dbReference>
<dbReference type="SMART" id="SM00342">
    <property type="entry name" value="HTH_ARAC"/>
    <property type="match status" value="1"/>
</dbReference>
<dbReference type="InterPro" id="IPR037923">
    <property type="entry name" value="HTH-like"/>
</dbReference>
<evidence type="ECO:0000256" key="1">
    <source>
        <dbReference type="ARBA" id="ARBA00023015"/>
    </source>
</evidence>
<dbReference type="Gene3D" id="2.60.120.10">
    <property type="entry name" value="Jelly Rolls"/>
    <property type="match status" value="1"/>
</dbReference>
<evidence type="ECO:0000259" key="4">
    <source>
        <dbReference type="PROSITE" id="PS01124"/>
    </source>
</evidence>
<dbReference type="Pfam" id="PF02311">
    <property type="entry name" value="AraC_binding"/>
    <property type="match status" value="1"/>
</dbReference>
<organism evidence="5 6">
    <name type="scientific">Paenibacillus glycinis</name>
    <dbReference type="NCBI Taxonomy" id="2697035"/>
    <lineage>
        <taxon>Bacteria</taxon>
        <taxon>Bacillati</taxon>
        <taxon>Bacillota</taxon>
        <taxon>Bacilli</taxon>
        <taxon>Bacillales</taxon>
        <taxon>Paenibacillaceae</taxon>
        <taxon>Paenibacillus</taxon>
    </lineage>
</organism>
<evidence type="ECO:0000313" key="6">
    <source>
        <dbReference type="Proteomes" id="UP000665561"/>
    </source>
</evidence>
<dbReference type="InterPro" id="IPR018060">
    <property type="entry name" value="HTH_AraC"/>
</dbReference>
<dbReference type="InterPro" id="IPR018062">
    <property type="entry name" value="HTH_AraC-typ_CS"/>
</dbReference>
<dbReference type="InterPro" id="IPR003313">
    <property type="entry name" value="AraC-bd"/>
</dbReference>